<evidence type="ECO:0000313" key="1">
    <source>
        <dbReference type="EMBL" id="KFJ04736.1"/>
    </source>
</evidence>
<proteinExistence type="predicted"/>
<dbReference type="AlphaFoldDB" id="A0A087EAD5"/>
<evidence type="ECO:0000313" key="2">
    <source>
        <dbReference type="Proteomes" id="UP000029055"/>
    </source>
</evidence>
<keyword evidence="2" id="KW-1185">Reference proteome</keyword>
<reference evidence="1 2" key="1">
    <citation type="submission" date="2014-03" db="EMBL/GenBank/DDBJ databases">
        <title>Genomics of Bifidobacteria.</title>
        <authorList>
            <person name="Ventura M."/>
            <person name="Milani C."/>
            <person name="Lugli G.A."/>
        </authorList>
    </citation>
    <scope>NUCLEOTIDE SEQUENCE [LARGE SCALE GENOMIC DNA]</scope>
    <source>
        <strain evidence="1 2">LMG 11597</strain>
    </source>
</reference>
<name>A0A087EAD5_9BIFI</name>
<dbReference type="EMBL" id="JGZR01000003">
    <property type="protein sequence ID" value="KFJ04736.1"/>
    <property type="molecule type" value="Genomic_DNA"/>
</dbReference>
<dbReference type="Proteomes" id="UP000029055">
    <property type="component" value="Unassembled WGS sequence"/>
</dbReference>
<gene>
    <name evidence="1" type="ORF">BISU_0748</name>
</gene>
<sequence>MAGPLDDSEFNGHACFSAGEGHEPALLDRNNAVILAMNDVSVDVRNVR</sequence>
<organism evidence="1 2">
    <name type="scientific">Bifidobacterium subtile</name>
    <dbReference type="NCBI Taxonomy" id="77635"/>
    <lineage>
        <taxon>Bacteria</taxon>
        <taxon>Bacillati</taxon>
        <taxon>Actinomycetota</taxon>
        <taxon>Actinomycetes</taxon>
        <taxon>Bifidobacteriales</taxon>
        <taxon>Bifidobacteriaceae</taxon>
        <taxon>Bifidobacterium</taxon>
    </lineage>
</organism>
<protein>
    <submittedName>
        <fullName evidence="1">Uncharacterized protein</fullName>
    </submittedName>
</protein>
<accession>A0A087EAD5</accession>
<comment type="caution">
    <text evidence="1">The sequence shown here is derived from an EMBL/GenBank/DDBJ whole genome shotgun (WGS) entry which is preliminary data.</text>
</comment>
<dbReference type="STRING" id="77635.BISU_0748"/>